<feature type="region of interest" description="Disordered" evidence="5">
    <location>
        <begin position="144"/>
        <end position="245"/>
    </location>
</feature>
<dbReference type="InterPro" id="IPR051694">
    <property type="entry name" value="Immunoregulatory_rcpt-like"/>
</dbReference>
<accession>A0A077QZ45</accession>
<dbReference type="AlphaFoldDB" id="A0A077QZ45"/>
<feature type="compositionally biased region" description="Low complexity" evidence="5">
    <location>
        <begin position="168"/>
        <end position="234"/>
    </location>
</feature>
<feature type="compositionally biased region" description="Low complexity" evidence="5">
    <location>
        <begin position="687"/>
        <end position="699"/>
    </location>
</feature>
<dbReference type="GO" id="GO:0071944">
    <property type="term" value="C:cell periphery"/>
    <property type="evidence" value="ECO:0007669"/>
    <property type="project" value="UniProtKB-ARBA"/>
</dbReference>
<evidence type="ECO:0000256" key="7">
    <source>
        <dbReference type="SAM" id="SignalP"/>
    </source>
</evidence>
<feature type="transmembrane region" description="Helical" evidence="6">
    <location>
        <begin position="257"/>
        <end position="284"/>
    </location>
</feature>
<feature type="compositionally biased region" description="Polar residues" evidence="5">
    <location>
        <begin position="235"/>
        <end position="245"/>
    </location>
</feature>
<dbReference type="PANTHER" id="PTHR15549">
    <property type="entry name" value="PAIRED IMMUNOGLOBULIN-LIKE TYPE 2 RECEPTOR"/>
    <property type="match status" value="1"/>
</dbReference>
<proteinExistence type="predicted"/>
<feature type="compositionally biased region" description="Low complexity" evidence="5">
    <location>
        <begin position="144"/>
        <end position="154"/>
    </location>
</feature>
<keyword evidence="4 6" id="KW-0472">Membrane</keyword>
<feature type="compositionally biased region" description="Polar residues" evidence="5">
    <location>
        <begin position="657"/>
        <end position="666"/>
    </location>
</feature>
<feature type="compositionally biased region" description="Pro residues" evidence="5">
    <location>
        <begin position="770"/>
        <end position="781"/>
    </location>
</feature>
<keyword evidence="3 6" id="KW-1133">Transmembrane helix</keyword>
<evidence type="ECO:0000256" key="3">
    <source>
        <dbReference type="ARBA" id="ARBA00022989"/>
    </source>
</evidence>
<evidence type="ECO:0000256" key="5">
    <source>
        <dbReference type="SAM" id="MobiDB-lite"/>
    </source>
</evidence>
<keyword evidence="7" id="KW-0732">Signal</keyword>
<feature type="region of interest" description="Disordered" evidence="5">
    <location>
        <begin position="586"/>
        <end position="668"/>
    </location>
</feature>
<feature type="compositionally biased region" description="Basic and acidic residues" evidence="5">
    <location>
        <begin position="706"/>
        <end position="719"/>
    </location>
</feature>
<feature type="compositionally biased region" description="Basic and acidic residues" evidence="5">
    <location>
        <begin position="606"/>
        <end position="616"/>
    </location>
</feature>
<evidence type="ECO:0000256" key="4">
    <source>
        <dbReference type="ARBA" id="ARBA00023136"/>
    </source>
</evidence>
<dbReference type="PANTHER" id="PTHR15549:SF26">
    <property type="entry name" value="AXIAL BUDDING PATTERN PROTEIN 2-RELATED"/>
    <property type="match status" value="1"/>
</dbReference>
<feature type="region of interest" description="Disordered" evidence="5">
    <location>
        <begin position="685"/>
        <end position="719"/>
    </location>
</feature>
<dbReference type="EMBL" id="HG529519">
    <property type="protein sequence ID" value="CDI51797.1"/>
    <property type="molecule type" value="Genomic_DNA"/>
</dbReference>
<feature type="region of interest" description="Disordered" evidence="5">
    <location>
        <begin position="761"/>
        <end position="781"/>
    </location>
</feature>
<comment type="subcellular location">
    <subcellularLocation>
        <location evidence="1">Membrane</location>
        <topology evidence="1">Single-pass membrane protein</topology>
    </subcellularLocation>
</comment>
<feature type="compositionally biased region" description="Polar residues" evidence="5">
    <location>
        <begin position="91"/>
        <end position="111"/>
    </location>
</feature>
<feature type="compositionally biased region" description="Polar residues" evidence="5">
    <location>
        <begin position="155"/>
        <end position="167"/>
    </location>
</feature>
<evidence type="ECO:0000256" key="6">
    <source>
        <dbReference type="SAM" id="Phobius"/>
    </source>
</evidence>
<reference evidence="8" key="1">
    <citation type="journal article" date="2014" name="Genome Biol. Evol.">
        <title>Gene Loss Rather Than Gene Gain Is Associated with a Host Jump from Monocots to Dicots in the Smut Fungus Melanopsichium pennsylvanicum.</title>
        <authorList>
            <person name="Sharma R."/>
            <person name="Mishra B."/>
            <person name="Runge F."/>
            <person name="Thines M."/>
        </authorList>
    </citation>
    <scope>NUCLEOTIDE SEQUENCE</scope>
    <source>
        <strain evidence="8">4</strain>
    </source>
</reference>
<feature type="compositionally biased region" description="Low complexity" evidence="5">
    <location>
        <begin position="623"/>
        <end position="645"/>
    </location>
</feature>
<feature type="signal peptide" evidence="7">
    <location>
        <begin position="1"/>
        <end position="30"/>
    </location>
</feature>
<dbReference type="GO" id="GO:0016020">
    <property type="term" value="C:membrane"/>
    <property type="evidence" value="ECO:0007669"/>
    <property type="project" value="UniProtKB-SubCell"/>
</dbReference>
<sequence length="781" mass="82540">MSKFKSTQIAMVLSFWLGLLLLTSTGKVGARTLDIRAQGSDKPRDLFDQVIHSLTVKYFPNYHTDSASPPLQWSIHPLPRSQIEERQFSPTNFSLTSSSDGTNQDADSGTVPTAPPVSLSGLSNGDGGGNANAVSVLAAAAAASASPTNGANGADTSATGSDRSAAQASATNSPLASSSASAISQSKPSASASSAPTSLSASASSSANPSSSPTSNTPASSSASSSSSAGPSPTKDAQQANKTDGQNASLLSSKNKMFPLIVAGLACAGLVAVMLLIAIARAIAHDQMRRDKLKKTYSFDSTSPCSSNLKDSFGNPLYPRGAKIGEKGEDKFTTAPGIGAARSLKRAMTRNKKQLGSFARRTQDGSVLIEVGDEVFAVPPHLADSYRERILRERRSRSDLSNGSASVDNLFGIKPKYLNDVGPDGDEEQARAAYDNMLDDNGARENGVGRSLSQRIGDRLRSLTTIASGGSGMEQQRPALIERNAYSFGIQHQLAGAIRQENLGSKAPVVTHGSEDWSIQQSSQELHKTPAILQGEGFGTAKVYQRSSSNQLPAAPTTIAVKPQNRKPPPKLLELNLLTEKLADLEKKSTSSSASHNGRGSRARPTQRERQGKLPKEASLTHSNAANTNSGSSTNGTFGGSTSTSEVSHANLPGTFPQRTKSLHQTNAKRVRSIKPLVLNIDDQPTISSRNDSGDSISSVGGYRGRQPDAYRSKTTVTRDEFKRNGREAGAELKRKTTTVALASPTRFIHEPNSTVIINPERPETAFRPLPIPPPFHLSKK</sequence>
<protein>
    <submittedName>
        <fullName evidence="8">Uncharacterized protein</fullName>
    </submittedName>
</protein>
<feature type="chain" id="PRO_5001722665" evidence="7">
    <location>
        <begin position="31"/>
        <end position="781"/>
    </location>
</feature>
<feature type="region of interest" description="Disordered" evidence="5">
    <location>
        <begin position="91"/>
        <end position="125"/>
    </location>
</feature>
<evidence type="ECO:0000256" key="1">
    <source>
        <dbReference type="ARBA" id="ARBA00004167"/>
    </source>
</evidence>
<keyword evidence="2 6" id="KW-0812">Transmembrane</keyword>
<evidence type="ECO:0000313" key="8">
    <source>
        <dbReference type="EMBL" id="CDI51797.1"/>
    </source>
</evidence>
<feature type="region of interest" description="Disordered" evidence="5">
    <location>
        <begin position="544"/>
        <end position="570"/>
    </location>
</feature>
<evidence type="ECO:0000256" key="2">
    <source>
        <dbReference type="ARBA" id="ARBA00022692"/>
    </source>
</evidence>
<name>A0A077QZ45_9BASI</name>
<organism evidence="8">
    <name type="scientific">Melanopsichium pennsylvanicum 4</name>
    <dbReference type="NCBI Taxonomy" id="1398559"/>
    <lineage>
        <taxon>Eukaryota</taxon>
        <taxon>Fungi</taxon>
        <taxon>Dikarya</taxon>
        <taxon>Basidiomycota</taxon>
        <taxon>Ustilaginomycotina</taxon>
        <taxon>Ustilaginomycetes</taxon>
        <taxon>Ustilaginales</taxon>
        <taxon>Ustilaginaceae</taxon>
        <taxon>Melanopsichium</taxon>
    </lineage>
</organism>